<dbReference type="AlphaFoldDB" id="A0A8J3S522"/>
<proteinExistence type="predicted"/>
<dbReference type="Proteomes" id="UP000655044">
    <property type="component" value="Unassembled WGS sequence"/>
</dbReference>
<accession>A0A8J3S522</accession>
<gene>
    <name evidence="1" type="ORF">Pro02_53470</name>
</gene>
<comment type="caution">
    <text evidence="1">The sequence shown here is derived from an EMBL/GenBank/DDBJ whole genome shotgun (WGS) entry which is preliminary data.</text>
</comment>
<organism evidence="1 2">
    <name type="scientific">Planobispora rosea</name>
    <dbReference type="NCBI Taxonomy" id="35762"/>
    <lineage>
        <taxon>Bacteria</taxon>
        <taxon>Bacillati</taxon>
        <taxon>Actinomycetota</taxon>
        <taxon>Actinomycetes</taxon>
        <taxon>Streptosporangiales</taxon>
        <taxon>Streptosporangiaceae</taxon>
        <taxon>Planobispora</taxon>
    </lineage>
</organism>
<name>A0A8J3S522_PLARO</name>
<keyword evidence="2" id="KW-1185">Reference proteome</keyword>
<evidence type="ECO:0000313" key="1">
    <source>
        <dbReference type="EMBL" id="GIH86939.1"/>
    </source>
</evidence>
<evidence type="ECO:0000313" key="2">
    <source>
        <dbReference type="Proteomes" id="UP000655044"/>
    </source>
</evidence>
<dbReference type="GO" id="GO:0006355">
    <property type="term" value="P:regulation of DNA-templated transcription"/>
    <property type="evidence" value="ECO:0007669"/>
    <property type="project" value="InterPro"/>
</dbReference>
<reference evidence="1" key="1">
    <citation type="submission" date="2021-01" db="EMBL/GenBank/DDBJ databases">
        <title>Whole genome shotgun sequence of Planobispora rosea NBRC 15558.</title>
        <authorList>
            <person name="Komaki H."/>
            <person name="Tamura T."/>
        </authorList>
    </citation>
    <scope>NUCLEOTIDE SEQUENCE</scope>
    <source>
        <strain evidence="1">NBRC 15558</strain>
    </source>
</reference>
<dbReference type="SUPFAM" id="SSF47598">
    <property type="entry name" value="Ribbon-helix-helix"/>
    <property type="match status" value="1"/>
</dbReference>
<sequence>MHSAIVALKRYNSAMATVQIRNIPDEVYLTYKERALRARQSLQEYLLGKLVADARQPSLEEILDRAVANAVDTVSTDDILNELDRGRSQR</sequence>
<dbReference type="InterPro" id="IPR010985">
    <property type="entry name" value="Ribbon_hlx_hlx"/>
</dbReference>
<dbReference type="EMBL" id="BOOI01000051">
    <property type="protein sequence ID" value="GIH86939.1"/>
    <property type="molecule type" value="Genomic_DNA"/>
</dbReference>
<protein>
    <recommendedName>
        <fullName evidence="3">Antitoxin</fullName>
    </recommendedName>
</protein>
<evidence type="ECO:0008006" key="3">
    <source>
        <dbReference type="Google" id="ProtNLM"/>
    </source>
</evidence>